<dbReference type="EMBL" id="LN890966">
    <property type="protein sequence ID" value="CUS13859.1"/>
    <property type="molecule type" value="Genomic_DNA"/>
</dbReference>
<evidence type="ECO:0000256" key="6">
    <source>
        <dbReference type="ARBA" id="ARBA00022840"/>
    </source>
</evidence>
<evidence type="ECO:0000256" key="2">
    <source>
        <dbReference type="ARBA" id="ARBA00022527"/>
    </source>
</evidence>
<keyword evidence="3" id="KW-0808">Transferase</keyword>
<evidence type="ECO:0000256" key="1">
    <source>
        <dbReference type="ARBA" id="ARBA00012513"/>
    </source>
</evidence>
<dbReference type="SMART" id="SM00220">
    <property type="entry name" value="S_TKc"/>
    <property type="match status" value="1"/>
</dbReference>
<feature type="compositionally biased region" description="Basic and acidic residues" evidence="9">
    <location>
        <begin position="667"/>
        <end position="682"/>
    </location>
</feature>
<name>A0A292Q243_9PEZI</name>
<dbReference type="InterPro" id="IPR008271">
    <property type="entry name" value="Ser/Thr_kinase_AS"/>
</dbReference>
<reference evidence="11" key="1">
    <citation type="submission" date="2015-10" db="EMBL/GenBank/DDBJ databases">
        <authorList>
            <person name="Regsiter A."/>
            <person name="william w."/>
        </authorList>
    </citation>
    <scope>NUCLEOTIDE SEQUENCE</scope>
    <source>
        <strain evidence="11">Montdore</strain>
    </source>
</reference>
<dbReference type="Proteomes" id="UP001412239">
    <property type="component" value="Unassembled WGS sequence"/>
</dbReference>
<evidence type="ECO:0000313" key="11">
    <source>
        <dbReference type="EMBL" id="CUS13859.1"/>
    </source>
</evidence>
<dbReference type="PROSITE" id="PS50011">
    <property type="entry name" value="PROTEIN_KINASE_DOM"/>
    <property type="match status" value="1"/>
</dbReference>
<dbReference type="Gene3D" id="3.30.200.20">
    <property type="entry name" value="Phosphorylase Kinase, domain 1"/>
    <property type="match status" value="1"/>
</dbReference>
<dbReference type="GO" id="GO:0004674">
    <property type="term" value="F:protein serine/threonine kinase activity"/>
    <property type="evidence" value="ECO:0007669"/>
    <property type="project" value="UniProtKB-KW"/>
</dbReference>
<keyword evidence="12" id="KW-1185">Reference proteome</keyword>
<dbReference type="PANTHER" id="PTHR44899:SF10">
    <property type="entry name" value="NIMA-RELATED KINASE 2"/>
    <property type="match status" value="1"/>
</dbReference>
<evidence type="ECO:0000256" key="9">
    <source>
        <dbReference type="SAM" id="MobiDB-lite"/>
    </source>
</evidence>
<evidence type="ECO:0000256" key="5">
    <source>
        <dbReference type="ARBA" id="ARBA00022777"/>
    </source>
</evidence>
<keyword evidence="5" id="KW-0418">Kinase</keyword>
<dbReference type="Pfam" id="PF00069">
    <property type="entry name" value="Pkinase"/>
    <property type="match status" value="2"/>
</dbReference>
<dbReference type="AlphaFoldDB" id="A0A292Q243"/>
<feature type="region of interest" description="Disordered" evidence="9">
    <location>
        <begin position="456"/>
        <end position="494"/>
    </location>
</feature>
<dbReference type="EC" id="2.7.11.1" evidence="1"/>
<evidence type="ECO:0000256" key="7">
    <source>
        <dbReference type="ARBA" id="ARBA00047899"/>
    </source>
</evidence>
<keyword evidence="4" id="KW-0547">Nucleotide-binding</keyword>
<dbReference type="InterPro" id="IPR011009">
    <property type="entry name" value="Kinase-like_dom_sf"/>
</dbReference>
<evidence type="ECO:0000256" key="4">
    <source>
        <dbReference type="ARBA" id="ARBA00022741"/>
    </source>
</evidence>
<protein>
    <recommendedName>
        <fullName evidence="1">non-specific serine/threonine protein kinase</fullName>
        <ecNumber evidence="1">2.7.11.1</ecNumber>
    </recommendedName>
</protein>
<dbReference type="SUPFAM" id="SSF56112">
    <property type="entry name" value="Protein kinase-like (PK-like)"/>
    <property type="match status" value="1"/>
</dbReference>
<dbReference type="Gene3D" id="1.10.510.10">
    <property type="entry name" value="Transferase(Phosphotransferase) domain 1"/>
    <property type="match status" value="2"/>
</dbReference>
<accession>A0A292Q243</accession>
<evidence type="ECO:0000256" key="8">
    <source>
        <dbReference type="ARBA" id="ARBA00048679"/>
    </source>
</evidence>
<dbReference type="InterPro" id="IPR000719">
    <property type="entry name" value="Prot_kinase_dom"/>
</dbReference>
<comment type="catalytic activity">
    <reaction evidence="8">
        <text>L-seryl-[protein] + ATP = O-phospho-L-seryl-[protein] + ADP + H(+)</text>
        <dbReference type="Rhea" id="RHEA:17989"/>
        <dbReference type="Rhea" id="RHEA-COMP:9863"/>
        <dbReference type="Rhea" id="RHEA-COMP:11604"/>
        <dbReference type="ChEBI" id="CHEBI:15378"/>
        <dbReference type="ChEBI" id="CHEBI:29999"/>
        <dbReference type="ChEBI" id="CHEBI:30616"/>
        <dbReference type="ChEBI" id="CHEBI:83421"/>
        <dbReference type="ChEBI" id="CHEBI:456216"/>
        <dbReference type="EC" id="2.7.11.1"/>
    </reaction>
</comment>
<keyword evidence="6" id="KW-0067">ATP-binding</keyword>
<comment type="catalytic activity">
    <reaction evidence="7">
        <text>L-threonyl-[protein] + ATP = O-phospho-L-threonyl-[protein] + ADP + H(+)</text>
        <dbReference type="Rhea" id="RHEA:46608"/>
        <dbReference type="Rhea" id="RHEA-COMP:11060"/>
        <dbReference type="Rhea" id="RHEA-COMP:11605"/>
        <dbReference type="ChEBI" id="CHEBI:15378"/>
        <dbReference type="ChEBI" id="CHEBI:30013"/>
        <dbReference type="ChEBI" id="CHEBI:30616"/>
        <dbReference type="ChEBI" id="CHEBI:61977"/>
        <dbReference type="ChEBI" id="CHEBI:456216"/>
        <dbReference type="EC" id="2.7.11.1"/>
    </reaction>
</comment>
<dbReference type="PANTHER" id="PTHR44899">
    <property type="entry name" value="CAMK FAMILY PROTEIN KINASE"/>
    <property type="match status" value="1"/>
</dbReference>
<evidence type="ECO:0000259" key="10">
    <source>
        <dbReference type="PROSITE" id="PS50011"/>
    </source>
</evidence>
<keyword evidence="2" id="KW-0723">Serine/threonine-protein kinase</keyword>
<gene>
    <name evidence="11" type="ORF">GSTUAT00002070001</name>
</gene>
<feature type="compositionally biased region" description="Low complexity" evidence="9">
    <location>
        <begin position="457"/>
        <end position="473"/>
    </location>
</feature>
<evidence type="ECO:0000313" key="12">
    <source>
        <dbReference type="Proteomes" id="UP001412239"/>
    </source>
</evidence>
<proteinExistence type="predicted"/>
<organism evidence="11 12">
    <name type="scientific">Tuber aestivum</name>
    <name type="common">summer truffle</name>
    <dbReference type="NCBI Taxonomy" id="59557"/>
    <lineage>
        <taxon>Eukaryota</taxon>
        <taxon>Fungi</taxon>
        <taxon>Dikarya</taxon>
        <taxon>Ascomycota</taxon>
        <taxon>Pezizomycotina</taxon>
        <taxon>Pezizomycetes</taxon>
        <taxon>Pezizales</taxon>
        <taxon>Tuberaceae</taxon>
        <taxon>Tuber</taxon>
    </lineage>
</organism>
<dbReference type="PROSITE" id="PS00108">
    <property type="entry name" value="PROTEIN_KINASE_ST"/>
    <property type="match status" value="1"/>
</dbReference>
<feature type="domain" description="Protein kinase" evidence="10">
    <location>
        <begin position="1"/>
        <end position="309"/>
    </location>
</feature>
<dbReference type="GO" id="GO:0005524">
    <property type="term" value="F:ATP binding"/>
    <property type="evidence" value="ECO:0007669"/>
    <property type="project" value="UniProtKB-KW"/>
</dbReference>
<sequence>MPLLTSADYDAMGVLAPFAGSSENRTEWSDPIYPSLSVKNLLLTFWQVLARKEISYVKMGSTAKNQLASEFEILAHLDHPNIVKYYHREHIKSESSVHLYMEYCGNGDLSGLIKKAKESGSSFPENFVWTVVAQLVTALYRCHHGIDPPELGDLFSYKNTTPPRTESEERNLIKVLHRDLKPENIFVMADNSIKIGDFGLSKKLAPGNMFAETYAGTPYYMSPEISSGRPYTVKSDIWSMGCIIYELCTQELTFTSNTLPGLINLIGKGKYKPIPTRYSKRLRDLVARCLSVDPDGRPDSSELLEDETIRVFRRELQVLEVSKMLKLREDDCLRKEACLEVNAKTLEQRFIEGRQRLEREIDGKIRSDWEIRAELVIKEKVEEAKFLMRGELEAEYREQFSQTVELEVQARIARMDLVPRSYAIAGGESFAESTFNQKIEAEVQNRIAQMDLVPRTASLSSSNSRSDSGYAASTSPSRANFPNLPPESPADIMMESPSSHAVATPGQKPPTVQIIHGPPPLMPFGHVSHTFTDFTNMQPPGLQTGWPDQPARQLEAGDNTSPNLFGRQPLKPPTNGLLNLAAKRNISTNANGSPTRVVPRARYGLQRAETTGGVGSARLMAGFGVNGTGSTDDIATVKPSATGAIKPKSLVEINQEARLKYGPPADWAKENPKDRPSPYKKS</sequence>
<feature type="region of interest" description="Disordered" evidence="9">
    <location>
        <begin position="656"/>
        <end position="682"/>
    </location>
</feature>
<evidence type="ECO:0000256" key="3">
    <source>
        <dbReference type="ARBA" id="ARBA00022679"/>
    </source>
</evidence>
<dbReference type="InterPro" id="IPR051131">
    <property type="entry name" value="NEK_Ser/Thr_kinase_NIMA"/>
</dbReference>